<proteinExistence type="inferred from homology"/>
<evidence type="ECO:0000256" key="18">
    <source>
        <dbReference type="ARBA" id="ARBA00023166"/>
    </source>
</evidence>
<keyword evidence="9" id="KW-0256">Endoplasmic reticulum</keyword>
<feature type="transmembrane region" description="Helical" evidence="25">
    <location>
        <begin position="846"/>
        <end position="867"/>
    </location>
</feature>
<dbReference type="Pfam" id="PF01222">
    <property type="entry name" value="ERG4_ERG24"/>
    <property type="match status" value="1"/>
</dbReference>
<dbReference type="InterPro" id="IPR017907">
    <property type="entry name" value="Znf_RING_CS"/>
</dbReference>
<evidence type="ECO:0000256" key="20">
    <source>
        <dbReference type="ARBA" id="ARBA00029435"/>
    </source>
</evidence>
<keyword evidence="5" id="KW-0444">Lipid biosynthesis</keyword>
<dbReference type="InterPro" id="IPR018083">
    <property type="entry name" value="Sterol_reductase_CS"/>
</dbReference>
<dbReference type="Gene3D" id="1.20.120.1630">
    <property type="match status" value="1"/>
</dbReference>
<comment type="similarity">
    <text evidence="3">Belongs to the ERG4/ERG24 family.</text>
</comment>
<evidence type="ECO:0000256" key="14">
    <source>
        <dbReference type="ARBA" id="ARBA00023002"/>
    </source>
</evidence>
<feature type="compositionally biased region" description="Low complexity" evidence="24">
    <location>
        <begin position="705"/>
        <end position="722"/>
    </location>
</feature>
<dbReference type="HOGENOM" id="CLU_006563_0_0_1"/>
<dbReference type="eggNOG" id="KOG1435">
    <property type="taxonomic scope" value="Eukaryota"/>
</dbReference>
<feature type="compositionally biased region" description="Basic residues" evidence="24">
    <location>
        <begin position="723"/>
        <end position="732"/>
    </location>
</feature>
<feature type="compositionally biased region" description="Polar residues" evidence="24">
    <location>
        <begin position="404"/>
        <end position="435"/>
    </location>
</feature>
<feature type="transmembrane region" description="Helical" evidence="25">
    <location>
        <begin position="1100"/>
        <end position="1124"/>
    </location>
</feature>
<evidence type="ECO:0000256" key="17">
    <source>
        <dbReference type="ARBA" id="ARBA00023136"/>
    </source>
</evidence>
<evidence type="ECO:0000256" key="1">
    <source>
        <dbReference type="ARBA" id="ARBA00004477"/>
    </source>
</evidence>
<feature type="compositionally biased region" description="Polar residues" evidence="24">
    <location>
        <begin position="442"/>
        <end position="462"/>
    </location>
</feature>
<dbReference type="PROSITE" id="PS00518">
    <property type="entry name" value="ZF_RING_1"/>
    <property type="match status" value="1"/>
</dbReference>
<keyword evidence="4" id="KW-0963">Cytoplasm</keyword>
<keyword evidence="12" id="KW-0752">Steroid biosynthesis</keyword>
<evidence type="ECO:0000256" key="8">
    <source>
        <dbReference type="ARBA" id="ARBA00022771"/>
    </source>
</evidence>
<gene>
    <name evidence="27" type="ORF">PVAR5_6507</name>
</gene>
<dbReference type="FunFam" id="1.20.120.1630:FF:000003">
    <property type="entry name" value="C-24(28) sterol reductase"/>
    <property type="match status" value="1"/>
</dbReference>
<feature type="region of interest" description="Disordered" evidence="24">
    <location>
        <begin position="566"/>
        <end position="803"/>
    </location>
</feature>
<keyword evidence="16" id="KW-0443">Lipid metabolism</keyword>
<dbReference type="PANTHER" id="PTHR12983">
    <property type="entry name" value="RING FINGER 10 FAMILY MEMBER"/>
    <property type="match status" value="1"/>
</dbReference>
<dbReference type="GO" id="GO:0000976">
    <property type="term" value="F:transcription cis-regulatory region binding"/>
    <property type="evidence" value="ECO:0007669"/>
    <property type="project" value="TreeGrafter"/>
</dbReference>
<feature type="transmembrane region" description="Helical" evidence="25">
    <location>
        <begin position="1035"/>
        <end position="1055"/>
    </location>
</feature>
<feature type="compositionally biased region" description="Polar residues" evidence="24">
    <location>
        <begin position="1"/>
        <end position="26"/>
    </location>
</feature>
<reference evidence="28" key="1">
    <citation type="journal article" date="2014" name="Genome Announc.">
        <title>Draft genome sequence of the formaldehyde-resistant fungus Byssochlamys spectabilis No. 5 (anamorph Paecilomyces variotii No. 5) (NBRC109023).</title>
        <authorList>
            <person name="Oka T."/>
            <person name="Ekino K."/>
            <person name="Fukuda K."/>
            <person name="Nomura Y."/>
        </authorList>
    </citation>
    <scope>NUCLEOTIDE SEQUENCE [LARGE SCALE GENOMIC DNA]</scope>
    <source>
        <strain evidence="28">No. 5 / NBRC 109023</strain>
    </source>
</reference>
<feature type="region of interest" description="Disordered" evidence="24">
    <location>
        <begin position="361"/>
        <end position="475"/>
    </location>
</feature>
<dbReference type="eggNOG" id="KOG2164">
    <property type="taxonomic scope" value="Eukaryota"/>
</dbReference>
<evidence type="ECO:0000256" key="3">
    <source>
        <dbReference type="ARBA" id="ARBA00005402"/>
    </source>
</evidence>
<evidence type="ECO:0000256" key="23">
    <source>
        <dbReference type="PROSITE-ProRule" id="PRU00175"/>
    </source>
</evidence>
<dbReference type="SUPFAM" id="SSF57850">
    <property type="entry name" value="RING/U-box"/>
    <property type="match status" value="1"/>
</dbReference>
<evidence type="ECO:0000313" key="28">
    <source>
        <dbReference type="Proteomes" id="UP000018001"/>
    </source>
</evidence>
<comment type="caution">
    <text evidence="27">The sequence shown here is derived from an EMBL/GenBank/DDBJ whole genome shotgun (WGS) entry which is preliminary data.</text>
</comment>
<evidence type="ECO:0000256" key="25">
    <source>
        <dbReference type="SAM" id="Phobius"/>
    </source>
</evidence>
<feature type="compositionally biased region" description="Polar residues" evidence="24">
    <location>
        <begin position="646"/>
        <end position="663"/>
    </location>
</feature>
<evidence type="ECO:0000259" key="26">
    <source>
        <dbReference type="PROSITE" id="PS50089"/>
    </source>
</evidence>
<evidence type="ECO:0000256" key="19">
    <source>
        <dbReference type="ARBA" id="ARBA00023221"/>
    </source>
</evidence>
<dbReference type="SMART" id="SM00184">
    <property type="entry name" value="RING"/>
    <property type="match status" value="1"/>
</dbReference>
<dbReference type="EC" id="1.3.1.71" evidence="21"/>
<evidence type="ECO:0000256" key="9">
    <source>
        <dbReference type="ARBA" id="ARBA00022824"/>
    </source>
</evidence>
<keyword evidence="7" id="KW-0479">Metal-binding</keyword>
<dbReference type="AlphaFoldDB" id="V5I3R2"/>
<dbReference type="GO" id="GO:0006696">
    <property type="term" value="P:ergosterol biosynthetic process"/>
    <property type="evidence" value="ECO:0007669"/>
    <property type="project" value="UniProtKB-ARBA"/>
</dbReference>
<feature type="transmembrane region" description="Helical" evidence="25">
    <location>
        <begin position="909"/>
        <end position="931"/>
    </location>
</feature>
<accession>V5I3R2</accession>
<evidence type="ECO:0000256" key="7">
    <source>
        <dbReference type="ARBA" id="ARBA00022723"/>
    </source>
</evidence>
<evidence type="ECO:0000256" key="5">
    <source>
        <dbReference type="ARBA" id="ARBA00022516"/>
    </source>
</evidence>
<evidence type="ECO:0000256" key="6">
    <source>
        <dbReference type="ARBA" id="ARBA00022692"/>
    </source>
</evidence>
<dbReference type="InterPro" id="IPR039739">
    <property type="entry name" value="MAG2/RNF10"/>
</dbReference>
<keyword evidence="8 23" id="KW-0863">Zinc-finger</keyword>
<evidence type="ECO:0000256" key="2">
    <source>
        <dbReference type="ARBA" id="ARBA00004496"/>
    </source>
</evidence>
<feature type="compositionally biased region" description="Low complexity" evidence="24">
    <location>
        <begin position="636"/>
        <end position="645"/>
    </location>
</feature>
<evidence type="ECO:0000256" key="12">
    <source>
        <dbReference type="ARBA" id="ARBA00022955"/>
    </source>
</evidence>
<dbReference type="GO" id="GO:0008270">
    <property type="term" value="F:zinc ion binding"/>
    <property type="evidence" value="ECO:0007669"/>
    <property type="project" value="UniProtKB-KW"/>
</dbReference>
<keyword evidence="10" id="KW-0862">Zinc</keyword>
<sequence length="1278" mass="143838">MSSNLGQNSGPSKAINIPNSSPSATFHSGHLPVDSGSQRRPGGSGSFGAGSTSRNTPSPRNNQSRKTQHKRQRRPRLVDEDAYAESTIMRSTTSRKGQTSITHLMNFALPPRPQYQPQPHRNRRYPAWGLGSGYHAVDKARYVHANYRFIVDPTRDYRAQASNADVHLDWDSVLQVLVSSQTQAASCPICLEIPVAPRMAKCGHIFCLPCLIRYMHSTDDEGSQSAKKQRWKKCPICYDTIYVSETRPVRWFSGQDSDLPAEGGDVVMRLIKREPGSTLALPRDGGESLASVEDIPWYHVAEVADYARIMKGGEDYMMGQYDTEIEQLRIQGQEDNLLFGDDTTWTRKAIGNIYESKEKIKGIGNPPDMSRAPVEKRPQREPINFEPPPDGVPDMYAYEHAVKSGQTSSAESVVADTENTPPTSIETDRLSTAISNLKVDASSESGSQGDANQSAPASGTSRQSKDTNRPHPPDQPFYFYQALPHYYLSPLDIRILKAAFGDFSLFPATILPRVEHISTGHVVDDELRKRAKYLGHLPYGCEVNFLECDWRDLVSPEILDRFRGETEKRRKRNREKESREEKERIRAEKEEEKNWAMARRKGSSVGAGPSDQPFSDRDFLPLSSAAADPSLGDFAPSSTSPPYTTNTESRFSALASPSTSPSGPRTVWGTAAVASTSPPDVAPRGPTHDGWLQGWEDNLLEEQQELWAQAAAGGGSASTSSGNKKKKNKKITLMKAERPGFVETPGGRRVTRSRASMTPDPSADDASDSTETRSVAKSSSRRRTGAQVKKEEEEDDESPIEDKVAVEVNGHANGKANEAAKKEPKVIDGWVEGRDPKIDYTGHFEFGGSFGVLAMMIGFPLLMYYMWIGATYYDGKFPTRTEGQSLPDFFAHLAHLAYEGAFPSLKAWAIYWGFFIFEMICYLQLPGITLMGRPLPHEGGKQLPYYCSAVWSFYTTIAVALALHFTGLFKLYTIIDEFGPLMSVAIISGFLVSFIAYFSALARGAQHRMTGYPIYDFFMGAELNPRMFGILDFKMFFEVRLPWYILLLVTLGAAARQYETYGYVSGEVGFLLLAHYLYANACSKGEECIVSTWDMYYEKWGFMLIFWNLAGVPLSYCHCTIYLANHDPATYRWNRFALAFLYIAYLFVYWIWDTANSQKNRYRQQERGTLVFRKTFPQLPWQTLENPKTIKSPQGTILVDGWYGLARKIHYTCDLYFALNWGLITGFQSPFPWFYPVFFACMISHRALRDIQKCRAKYGDAWLEYERRVPYLFIPYVF</sequence>
<dbReference type="EMBL" id="BAUL01000215">
    <property type="protein sequence ID" value="GAD97825.1"/>
    <property type="molecule type" value="Genomic_DNA"/>
</dbReference>
<dbReference type="OrthoDB" id="5326588at2759"/>
<keyword evidence="14" id="KW-0560">Oxidoreductase</keyword>
<name>V5I3R2_BYSSN</name>
<keyword evidence="11" id="KW-0521">NADP</keyword>
<feature type="compositionally biased region" description="Basic residues" evidence="24">
    <location>
        <begin position="66"/>
        <end position="75"/>
    </location>
</feature>
<feature type="compositionally biased region" description="Basic and acidic residues" evidence="24">
    <location>
        <begin position="566"/>
        <end position="594"/>
    </location>
</feature>
<dbReference type="Proteomes" id="UP000018001">
    <property type="component" value="Unassembled WGS sequence"/>
</dbReference>
<dbReference type="GO" id="GO:0045944">
    <property type="term" value="P:positive regulation of transcription by RNA polymerase II"/>
    <property type="evidence" value="ECO:0007669"/>
    <property type="project" value="TreeGrafter"/>
</dbReference>
<keyword evidence="13 25" id="KW-1133">Transmembrane helix</keyword>
<protein>
    <recommendedName>
        <fullName evidence="21">Delta(24(24(1)))-sterol reductase</fullName>
        <ecNumber evidence="21">1.3.1.71</ecNumber>
    </recommendedName>
</protein>
<keyword evidence="6 25" id="KW-0812">Transmembrane</keyword>
<dbReference type="GO" id="GO:0005789">
    <property type="term" value="C:endoplasmic reticulum membrane"/>
    <property type="evidence" value="ECO:0007669"/>
    <property type="project" value="UniProtKB-SubCell"/>
</dbReference>
<feature type="transmembrane region" description="Helical" evidence="25">
    <location>
        <begin position="1136"/>
        <end position="1152"/>
    </location>
</feature>
<keyword evidence="18" id="KW-1207">Sterol metabolism</keyword>
<evidence type="ECO:0000256" key="11">
    <source>
        <dbReference type="ARBA" id="ARBA00022857"/>
    </source>
</evidence>
<evidence type="ECO:0000256" key="15">
    <source>
        <dbReference type="ARBA" id="ARBA00023011"/>
    </source>
</evidence>
<feature type="compositionally biased region" description="Basic and acidic residues" evidence="24">
    <location>
        <begin position="463"/>
        <end position="472"/>
    </location>
</feature>
<dbReference type="InterPro" id="IPR027370">
    <property type="entry name" value="Znf-RING_euk"/>
</dbReference>
<feature type="region of interest" description="Disordered" evidence="24">
    <location>
        <begin position="1"/>
        <end position="99"/>
    </location>
</feature>
<feature type="compositionally biased region" description="Polar residues" evidence="24">
    <location>
        <begin position="54"/>
        <end position="65"/>
    </location>
</feature>
<dbReference type="PROSITE" id="PS50089">
    <property type="entry name" value="ZF_RING_2"/>
    <property type="match status" value="1"/>
</dbReference>
<keyword evidence="17 25" id="KW-0472">Membrane</keyword>
<evidence type="ECO:0000256" key="10">
    <source>
        <dbReference type="ARBA" id="ARBA00022833"/>
    </source>
</evidence>
<comment type="catalytic activity">
    <reaction evidence="22">
        <text>ergosterol + NADP(+) = ergosta-5,7,22,24(28)-tetraen-3beta-ol + NADPH + H(+)</text>
        <dbReference type="Rhea" id="RHEA:18501"/>
        <dbReference type="ChEBI" id="CHEBI:15378"/>
        <dbReference type="ChEBI" id="CHEBI:16933"/>
        <dbReference type="ChEBI" id="CHEBI:18249"/>
        <dbReference type="ChEBI" id="CHEBI:57783"/>
        <dbReference type="ChEBI" id="CHEBI:58349"/>
        <dbReference type="EC" id="1.3.1.71"/>
    </reaction>
    <physiologicalReaction direction="right-to-left" evidence="22">
        <dbReference type="Rhea" id="RHEA:18503"/>
    </physiologicalReaction>
</comment>
<evidence type="ECO:0000256" key="13">
    <source>
        <dbReference type="ARBA" id="ARBA00022989"/>
    </source>
</evidence>
<dbReference type="InParanoid" id="V5I3R2"/>
<dbReference type="Gene3D" id="3.30.40.10">
    <property type="entry name" value="Zinc/RING finger domain, C3HC4 (zinc finger)"/>
    <property type="match status" value="1"/>
</dbReference>
<dbReference type="CDD" id="cd16536">
    <property type="entry name" value="RING-HC_RNF10"/>
    <property type="match status" value="1"/>
</dbReference>
<organism evidence="27 28">
    <name type="scientific">Byssochlamys spectabilis (strain No. 5 / NBRC 109023)</name>
    <name type="common">Paecilomyces variotii</name>
    <dbReference type="NCBI Taxonomy" id="1356009"/>
    <lineage>
        <taxon>Eukaryota</taxon>
        <taxon>Fungi</taxon>
        <taxon>Dikarya</taxon>
        <taxon>Ascomycota</taxon>
        <taxon>Pezizomycotina</taxon>
        <taxon>Eurotiomycetes</taxon>
        <taxon>Eurotiomycetidae</taxon>
        <taxon>Eurotiales</taxon>
        <taxon>Thermoascaceae</taxon>
        <taxon>Paecilomyces</taxon>
    </lineage>
</organism>
<keyword evidence="28" id="KW-1185">Reference proteome</keyword>
<dbReference type="InterPro" id="IPR013083">
    <property type="entry name" value="Znf_RING/FYVE/PHD"/>
</dbReference>
<comment type="pathway">
    <text evidence="20">Steroid metabolism; ergosterol biosynthesis.</text>
</comment>
<evidence type="ECO:0000256" key="21">
    <source>
        <dbReference type="ARBA" id="ARBA00038892"/>
    </source>
</evidence>
<feature type="compositionally biased region" description="Polar residues" evidence="24">
    <location>
        <begin position="88"/>
        <end position="99"/>
    </location>
</feature>
<evidence type="ECO:0000256" key="4">
    <source>
        <dbReference type="ARBA" id="ARBA00022490"/>
    </source>
</evidence>
<feature type="transmembrane region" description="Helical" evidence="25">
    <location>
        <begin position="978"/>
        <end position="1000"/>
    </location>
</feature>
<keyword evidence="15" id="KW-0756">Sterol biosynthesis</keyword>
<dbReference type="GO" id="GO:0000246">
    <property type="term" value="F:Delta24(24-1) sterol reductase activity"/>
    <property type="evidence" value="ECO:0007669"/>
    <property type="project" value="UniProtKB-EC"/>
</dbReference>
<dbReference type="InterPro" id="IPR001171">
    <property type="entry name" value="ERG24_DHCR-like"/>
</dbReference>
<evidence type="ECO:0000256" key="16">
    <source>
        <dbReference type="ARBA" id="ARBA00023098"/>
    </source>
</evidence>
<comment type="subcellular location">
    <subcellularLocation>
        <location evidence="2">Cytoplasm</location>
    </subcellularLocation>
    <subcellularLocation>
        <location evidence="1">Endoplasmic reticulum membrane</location>
        <topology evidence="1">Multi-pass membrane protein</topology>
    </subcellularLocation>
</comment>
<feature type="domain" description="RING-type" evidence="26">
    <location>
        <begin position="187"/>
        <end position="237"/>
    </location>
</feature>
<dbReference type="FunFam" id="3.30.40.10:FF:000512">
    <property type="entry name" value="RING finger domain protein"/>
    <property type="match status" value="1"/>
</dbReference>
<keyword evidence="19" id="KW-0753">Steroid metabolism</keyword>
<evidence type="ECO:0000256" key="24">
    <source>
        <dbReference type="SAM" id="MobiDB-lite"/>
    </source>
</evidence>
<dbReference type="PROSITE" id="PS01017">
    <property type="entry name" value="STEROL_REDUCT_1"/>
    <property type="match status" value="1"/>
</dbReference>
<evidence type="ECO:0000256" key="22">
    <source>
        <dbReference type="ARBA" id="ARBA00048918"/>
    </source>
</evidence>
<dbReference type="Pfam" id="PF13445">
    <property type="entry name" value="zf-RING_UBOX"/>
    <property type="match status" value="1"/>
</dbReference>
<evidence type="ECO:0000313" key="27">
    <source>
        <dbReference type="EMBL" id="GAD97825.1"/>
    </source>
</evidence>
<feature type="transmembrane region" description="Helical" evidence="25">
    <location>
        <begin position="943"/>
        <end position="966"/>
    </location>
</feature>
<dbReference type="PANTHER" id="PTHR12983:SF9">
    <property type="entry name" value="E3 UBIQUITIN-PROTEIN LIGASE RNF10"/>
    <property type="match status" value="1"/>
</dbReference>
<dbReference type="InterPro" id="IPR001841">
    <property type="entry name" value="Znf_RING"/>
</dbReference>